<dbReference type="HOGENOM" id="CLU_178481_1_1_5"/>
<organism evidence="2 3">
    <name type="scientific">Celeribacter indicus</name>
    <dbReference type="NCBI Taxonomy" id="1208324"/>
    <lineage>
        <taxon>Bacteria</taxon>
        <taxon>Pseudomonadati</taxon>
        <taxon>Pseudomonadota</taxon>
        <taxon>Alphaproteobacteria</taxon>
        <taxon>Rhodobacterales</taxon>
        <taxon>Roseobacteraceae</taxon>
        <taxon>Celeribacter</taxon>
    </lineage>
</organism>
<dbReference type="AlphaFoldDB" id="A0A0B5DWV0"/>
<keyword evidence="3" id="KW-1185">Reference proteome</keyword>
<accession>A0A0B5DWV0</accession>
<evidence type="ECO:0000313" key="2">
    <source>
        <dbReference type="EMBL" id="AJE47933.1"/>
    </source>
</evidence>
<dbReference type="InterPro" id="IPR009506">
    <property type="entry name" value="YjiS-like"/>
</dbReference>
<evidence type="ECO:0000259" key="1">
    <source>
        <dbReference type="Pfam" id="PF06568"/>
    </source>
</evidence>
<proteinExistence type="predicted"/>
<dbReference type="EMBL" id="CP004393">
    <property type="protein sequence ID" value="AJE47933.1"/>
    <property type="molecule type" value="Genomic_DNA"/>
</dbReference>
<feature type="domain" description="YjiS-like" evidence="1">
    <location>
        <begin position="25"/>
        <end position="60"/>
    </location>
</feature>
<dbReference type="RefSeq" id="WP_043870378.1">
    <property type="nucleotide sequence ID" value="NZ_CP004393.1"/>
</dbReference>
<name>A0A0B5DWV0_9RHOB</name>
<dbReference type="Pfam" id="PF06568">
    <property type="entry name" value="YjiS-like"/>
    <property type="match status" value="1"/>
</dbReference>
<reference evidence="2 3" key="1">
    <citation type="journal article" date="2014" name="Int. J. Syst. Evol. Microbiol.">
        <title>Celeribacter indicus sp. nov., a polycyclic aromatic hydrocarbon-degrading bacterium from deep-sea sediment and reclassification of Huaishuia halophila as Celeribacter halophilus comb. nov.</title>
        <authorList>
            <person name="Lai Q."/>
            <person name="Cao J."/>
            <person name="Yuan J."/>
            <person name="Li F."/>
            <person name="Shao Z."/>
        </authorList>
    </citation>
    <scope>NUCLEOTIDE SEQUENCE [LARGE SCALE GENOMIC DNA]</scope>
    <source>
        <strain evidence="2">P73</strain>
    </source>
</reference>
<dbReference type="STRING" id="1208324.P73_3218"/>
<evidence type="ECO:0000313" key="3">
    <source>
        <dbReference type="Proteomes" id="UP000031521"/>
    </source>
</evidence>
<dbReference type="Proteomes" id="UP000031521">
    <property type="component" value="Chromosome"/>
</dbReference>
<dbReference type="KEGG" id="cid:P73_3218"/>
<protein>
    <recommendedName>
        <fullName evidence="1">YjiS-like domain-containing protein</fullName>
    </recommendedName>
</protein>
<sequence>MAYANDIRTVAPASTGSFGGVFKTVAERYARYRVYRETVAELSGLSDRDLSDLGLSRASIRAVAHTAAYGG</sequence>
<gene>
    <name evidence="2" type="ORF">P73_3218</name>
</gene>